<protein>
    <submittedName>
        <fullName evidence="1">Uncharacterized protein</fullName>
    </submittedName>
</protein>
<dbReference type="InterPro" id="IPR032675">
    <property type="entry name" value="LRR_dom_sf"/>
</dbReference>
<keyword evidence="2" id="KW-1185">Reference proteome</keyword>
<dbReference type="Proteomes" id="UP000290288">
    <property type="component" value="Unassembled WGS sequence"/>
</dbReference>
<sequence>MDDISLFIAFQVLPSINVLQISRDHRFQGQELHPEYTIALISAVADHAQNLTALHFIRPVTNGIINAISQVSSVTSLSLSMNHTITDEALLMLDHLPSLEKRAFYEEDRRTLAAER</sequence>
<accession>A0A4Q2D1F9</accession>
<proteinExistence type="predicted"/>
<dbReference type="SUPFAM" id="SSF52047">
    <property type="entry name" value="RNI-like"/>
    <property type="match status" value="1"/>
</dbReference>
<reference evidence="1 2" key="1">
    <citation type="submission" date="2019-01" db="EMBL/GenBank/DDBJ databases">
        <title>Draft genome sequence of Psathyrella aberdarensis IHI B618.</title>
        <authorList>
            <person name="Buettner E."/>
            <person name="Kellner H."/>
        </authorList>
    </citation>
    <scope>NUCLEOTIDE SEQUENCE [LARGE SCALE GENOMIC DNA]</scope>
    <source>
        <strain evidence="1 2">IHI B618</strain>
    </source>
</reference>
<dbReference type="AlphaFoldDB" id="A0A4Q2D1F9"/>
<comment type="caution">
    <text evidence="1">The sequence shown here is derived from an EMBL/GenBank/DDBJ whole genome shotgun (WGS) entry which is preliminary data.</text>
</comment>
<organism evidence="1 2">
    <name type="scientific">Candolleomyces aberdarensis</name>
    <dbReference type="NCBI Taxonomy" id="2316362"/>
    <lineage>
        <taxon>Eukaryota</taxon>
        <taxon>Fungi</taxon>
        <taxon>Dikarya</taxon>
        <taxon>Basidiomycota</taxon>
        <taxon>Agaricomycotina</taxon>
        <taxon>Agaricomycetes</taxon>
        <taxon>Agaricomycetidae</taxon>
        <taxon>Agaricales</taxon>
        <taxon>Agaricineae</taxon>
        <taxon>Psathyrellaceae</taxon>
        <taxon>Candolleomyces</taxon>
    </lineage>
</organism>
<name>A0A4Q2D1F9_9AGAR</name>
<evidence type="ECO:0000313" key="1">
    <source>
        <dbReference type="EMBL" id="RXW13037.1"/>
    </source>
</evidence>
<dbReference type="EMBL" id="SDEE01001036">
    <property type="protein sequence ID" value="RXW13037.1"/>
    <property type="molecule type" value="Genomic_DNA"/>
</dbReference>
<gene>
    <name evidence="1" type="ORF">EST38_g12820</name>
</gene>
<dbReference type="Gene3D" id="3.80.10.10">
    <property type="entry name" value="Ribonuclease Inhibitor"/>
    <property type="match status" value="1"/>
</dbReference>
<evidence type="ECO:0000313" key="2">
    <source>
        <dbReference type="Proteomes" id="UP000290288"/>
    </source>
</evidence>